<accession>A0A4Z0AXD0</accession>
<keyword evidence="2" id="KW-1185">Reference proteome</keyword>
<evidence type="ECO:0000313" key="2">
    <source>
        <dbReference type="Proteomes" id="UP000297734"/>
    </source>
</evidence>
<dbReference type="Proteomes" id="UP000297734">
    <property type="component" value="Unassembled WGS sequence"/>
</dbReference>
<protein>
    <submittedName>
        <fullName evidence="1">DUF3916 domain-containing protein</fullName>
    </submittedName>
</protein>
<dbReference type="InterPro" id="IPR025075">
    <property type="entry name" value="DUF3916"/>
</dbReference>
<proteinExistence type="predicted"/>
<comment type="caution">
    <text evidence="1">The sequence shown here is derived from an EMBL/GenBank/DDBJ whole genome shotgun (WGS) entry which is preliminary data.</text>
</comment>
<dbReference type="OrthoDB" id="9181379at2"/>
<dbReference type="AlphaFoldDB" id="A0A4Z0AXD0"/>
<organism evidence="1 2">
    <name type="scientific">Pseudomonas nabeulensis</name>
    <dbReference type="NCBI Taxonomy" id="2293833"/>
    <lineage>
        <taxon>Bacteria</taxon>
        <taxon>Pseudomonadati</taxon>
        <taxon>Pseudomonadota</taxon>
        <taxon>Gammaproteobacteria</taxon>
        <taxon>Pseudomonadales</taxon>
        <taxon>Pseudomonadaceae</taxon>
        <taxon>Pseudomonas</taxon>
    </lineage>
</organism>
<dbReference type="Pfam" id="PF13079">
    <property type="entry name" value="DUF3916"/>
    <property type="match status" value="1"/>
</dbReference>
<name>A0A4Z0AXD0_9PSED</name>
<sequence length="211" mass="24513">MRRLSLTNKKLRNIPRRLKALTRWADSFEGSFYSELPLERGYINEKIPVIESLVEGKQTTPEILAHCAQQLIRAASYLLEARPVDAPECWVVANIMIPDMFSSEVCVYTDKRRFLGSTQPFDYEQFRQTRITDRSFASEWGLTVPPGLHEVGFRFVHEDEDGDIFESEHWYYGEVNTTDEDLGGERWKYQTFQSFRAQNPDSFAATLEIVV</sequence>
<reference evidence="1 2" key="1">
    <citation type="journal article" date="2019" name="Syst. Appl. Microbiol.">
        <title>New species of pathogenic Pseudomonas isolated from citrus in Tunisia: Proposal of Pseudomonas kairouanensis sp. nov. and Pseudomonas nabeulensis sp. nov.</title>
        <authorList>
            <person name="Oueslati M."/>
            <person name="Mulet M."/>
            <person name="Gomila M."/>
            <person name="Berge O."/>
            <person name="Hajlaoui M.R."/>
            <person name="Lalucat J."/>
            <person name="Sadfi-Zouaoui N."/>
            <person name="Garcia-Valdes E."/>
        </authorList>
    </citation>
    <scope>NUCLEOTIDE SEQUENCE [LARGE SCALE GENOMIC DNA]</scope>
    <source>
        <strain evidence="1 2">E10B</strain>
    </source>
</reference>
<evidence type="ECO:0000313" key="1">
    <source>
        <dbReference type="EMBL" id="TFY90997.1"/>
    </source>
</evidence>
<dbReference type="RefSeq" id="WP_135309675.1">
    <property type="nucleotide sequence ID" value="NZ_QUZT01000038.1"/>
</dbReference>
<gene>
    <name evidence="1" type="ORF">DYL61_19500</name>
</gene>
<dbReference type="EMBL" id="QUZT01000038">
    <property type="protein sequence ID" value="TFY90997.1"/>
    <property type="molecule type" value="Genomic_DNA"/>
</dbReference>